<evidence type="ECO:0000313" key="1">
    <source>
        <dbReference type="EMBL" id="KAH7995487.1"/>
    </source>
</evidence>
<organism evidence="1 2">
    <name type="scientific">Sphaerodactylus townsendi</name>
    <dbReference type="NCBI Taxonomy" id="933632"/>
    <lineage>
        <taxon>Eukaryota</taxon>
        <taxon>Metazoa</taxon>
        <taxon>Chordata</taxon>
        <taxon>Craniata</taxon>
        <taxon>Vertebrata</taxon>
        <taxon>Euteleostomi</taxon>
        <taxon>Lepidosauria</taxon>
        <taxon>Squamata</taxon>
        <taxon>Bifurcata</taxon>
        <taxon>Gekkota</taxon>
        <taxon>Sphaerodactylidae</taxon>
        <taxon>Sphaerodactylus</taxon>
    </lineage>
</organism>
<accession>A0ACB8ERT3</accession>
<comment type="caution">
    <text evidence="1">The sequence shown here is derived from an EMBL/GenBank/DDBJ whole genome shotgun (WGS) entry which is preliminary data.</text>
</comment>
<keyword evidence="2" id="KW-1185">Reference proteome</keyword>
<sequence length="615" mass="67144">MLNLRQELPSGPVKYVIVDNLEVNRRMAPGKHVFMKAGEDQRAYIDSFGSHVLRKPVGQNPSRDCTSHGPSLVGTTGPAKKAEKTMTFLSATDVQEGTKVPGREKLSLPYLGLYQKPSVFSDRHINSATDSVGYHSMCQSGEVFALEKGGVTSSSDLENEGGEYCSIVDCCRESLVHQTLGSPETQPAWPESENHIRKQDGAVNTETKSKAANFGEEESKASDPSSDFQRDKHLHDSIYNHLHSETEILAFPVDTVVKNSSPVGLGQGNYLCSLDGASDQTEDKNTENVNAAAGQPLACQVGIAPNEPIYAESTKRKKVQLGNSSTHLISNVSAYSPTKDQTDGHWRERAHHLNPEREFQDSATQVAATITIMAAHTENDNRTIFLSSPDSAVGVQWPCVSPTFHPETGKMSSSFEHIEGPQESSEMILRENDPALQVQMTSKNMVGEGPAIPPKLSKGSPPRNEGSVAQSPGAGTCDSSDHEDVNVAKNGVDPTTVGPSCSLHVNSISSEDPNRGLSSSCSERRHKYYNLSWSRQCRIEEEEEEQGLSKNAEEMEAENGVDDHQEWRKCSALENKTGGMSKSASFAFEFPKDKNGIDNFAPPPPPPKKQFRYRN</sequence>
<proteinExistence type="predicted"/>
<dbReference type="Proteomes" id="UP000827872">
    <property type="component" value="Linkage Group LG07"/>
</dbReference>
<protein>
    <submittedName>
        <fullName evidence="1">Uncharacterized protein</fullName>
    </submittedName>
</protein>
<reference evidence="1" key="1">
    <citation type="submission" date="2021-08" db="EMBL/GenBank/DDBJ databases">
        <title>The first chromosome-level gecko genome reveals the dynamic sex chromosomes of Neotropical dwarf geckos (Sphaerodactylidae: Sphaerodactylus).</title>
        <authorList>
            <person name="Pinto B.J."/>
            <person name="Keating S.E."/>
            <person name="Gamble T."/>
        </authorList>
    </citation>
    <scope>NUCLEOTIDE SEQUENCE</scope>
    <source>
        <strain evidence="1">TG3544</strain>
    </source>
</reference>
<dbReference type="EMBL" id="CM037620">
    <property type="protein sequence ID" value="KAH7995487.1"/>
    <property type="molecule type" value="Genomic_DNA"/>
</dbReference>
<name>A0ACB8ERT3_9SAUR</name>
<gene>
    <name evidence="1" type="ORF">K3G42_025743</name>
</gene>
<evidence type="ECO:0000313" key="2">
    <source>
        <dbReference type="Proteomes" id="UP000827872"/>
    </source>
</evidence>